<protein>
    <submittedName>
        <fullName evidence="1">Uncharacterized protein</fullName>
    </submittedName>
</protein>
<sequence>MCDDEDEELNEIHQKYKLLFDYYNQIVMPAMKADVPVLEKIEDKSEEIKFKELTEPLKAFILNSLLEFQGKEVYIKEIADEKALNELTSKQIKEIINDEKILKVFKPLEKFEKFYIERFLITQENEEKLKIFEDISNEILESRIFVLADDRYLGKSKIEKF</sequence>
<comment type="caution">
    <text evidence="1">The sequence shown here is derived from an EMBL/GenBank/DDBJ whole genome shotgun (WGS) entry which is preliminary data.</text>
</comment>
<reference evidence="1" key="1">
    <citation type="submission" date="2021-03" db="EMBL/GenBank/DDBJ databases">
        <title>Chromosome level genome of the anhydrobiotic midge Polypedilum vanderplanki.</title>
        <authorList>
            <person name="Yoshida Y."/>
            <person name="Kikawada T."/>
            <person name="Gusev O."/>
        </authorList>
    </citation>
    <scope>NUCLEOTIDE SEQUENCE</scope>
    <source>
        <strain evidence="1">NIAS01</strain>
        <tissue evidence="1">Whole body or cell culture</tissue>
    </source>
</reference>
<evidence type="ECO:0000313" key="1">
    <source>
        <dbReference type="EMBL" id="KAG5666459.1"/>
    </source>
</evidence>
<proteinExistence type="predicted"/>
<gene>
    <name evidence="1" type="ORF">PVAND_014486</name>
</gene>
<dbReference type="AlphaFoldDB" id="A0A9J6BAB9"/>
<evidence type="ECO:0000313" key="2">
    <source>
        <dbReference type="Proteomes" id="UP001107558"/>
    </source>
</evidence>
<name>A0A9J6BAB9_POLVA</name>
<dbReference type="Proteomes" id="UP001107558">
    <property type="component" value="Chromosome 4"/>
</dbReference>
<keyword evidence="2" id="KW-1185">Reference proteome</keyword>
<dbReference type="EMBL" id="JADBJN010000004">
    <property type="protein sequence ID" value="KAG5666459.1"/>
    <property type="molecule type" value="Genomic_DNA"/>
</dbReference>
<accession>A0A9J6BAB9</accession>
<organism evidence="1 2">
    <name type="scientific">Polypedilum vanderplanki</name>
    <name type="common">Sleeping chironomid midge</name>
    <dbReference type="NCBI Taxonomy" id="319348"/>
    <lineage>
        <taxon>Eukaryota</taxon>
        <taxon>Metazoa</taxon>
        <taxon>Ecdysozoa</taxon>
        <taxon>Arthropoda</taxon>
        <taxon>Hexapoda</taxon>
        <taxon>Insecta</taxon>
        <taxon>Pterygota</taxon>
        <taxon>Neoptera</taxon>
        <taxon>Endopterygota</taxon>
        <taxon>Diptera</taxon>
        <taxon>Nematocera</taxon>
        <taxon>Chironomoidea</taxon>
        <taxon>Chironomidae</taxon>
        <taxon>Chironominae</taxon>
        <taxon>Polypedilum</taxon>
        <taxon>Polypedilum</taxon>
    </lineage>
</organism>